<organism evidence="1">
    <name type="scientific">Culex pipiens</name>
    <name type="common">House mosquito</name>
    <dbReference type="NCBI Taxonomy" id="7175"/>
    <lineage>
        <taxon>Eukaryota</taxon>
        <taxon>Metazoa</taxon>
        <taxon>Ecdysozoa</taxon>
        <taxon>Arthropoda</taxon>
        <taxon>Hexapoda</taxon>
        <taxon>Insecta</taxon>
        <taxon>Pterygota</taxon>
        <taxon>Neoptera</taxon>
        <taxon>Endopterygota</taxon>
        <taxon>Diptera</taxon>
        <taxon>Nematocera</taxon>
        <taxon>Culicoidea</taxon>
        <taxon>Culicidae</taxon>
        <taxon>Culicinae</taxon>
        <taxon>Culicini</taxon>
        <taxon>Culex</taxon>
        <taxon>Culex</taxon>
    </lineage>
</organism>
<dbReference type="AlphaFoldDB" id="A0A8D8HQ79"/>
<evidence type="ECO:0000313" key="1">
    <source>
        <dbReference type="EMBL" id="CAG6539414.1"/>
    </source>
</evidence>
<protein>
    <submittedName>
        <fullName evidence="1">(northern house mosquito) hypothetical protein</fullName>
    </submittedName>
</protein>
<dbReference type="EMBL" id="HBUE01220568">
    <property type="protein sequence ID" value="CAG6539414.1"/>
    <property type="molecule type" value="Transcribed_RNA"/>
</dbReference>
<reference evidence="1" key="1">
    <citation type="submission" date="2021-05" db="EMBL/GenBank/DDBJ databases">
        <authorList>
            <person name="Alioto T."/>
            <person name="Alioto T."/>
            <person name="Gomez Garrido J."/>
        </authorList>
    </citation>
    <scope>NUCLEOTIDE SEQUENCE</scope>
</reference>
<accession>A0A8D8HQ79</accession>
<sequence>MSRSGQRRAVAVQLLRRDPAVKDFHLPTWNSTRTSFALFLDFTWLGRFISRIFISSDFYPSPIRTLIAHEFSSIFRHSHKFFTFKLVTRSKCSPFSINFHLALVQPN</sequence>
<dbReference type="EMBL" id="HBUE01327180">
    <property type="protein sequence ID" value="CAG6591443.1"/>
    <property type="molecule type" value="Transcribed_RNA"/>
</dbReference>
<name>A0A8D8HQ79_CULPI</name>
<proteinExistence type="predicted"/>